<name>A0A1E3PF32_9ASCO</name>
<proteinExistence type="predicted"/>
<gene>
    <name evidence="3" type="ORF">NADFUDRAFT_47772</name>
</gene>
<feature type="transmembrane region" description="Helical" evidence="2">
    <location>
        <begin position="12"/>
        <end position="34"/>
    </location>
</feature>
<keyword evidence="4" id="KW-1185">Reference proteome</keyword>
<dbReference type="AlphaFoldDB" id="A0A1E3PF32"/>
<evidence type="ECO:0000313" key="4">
    <source>
        <dbReference type="Proteomes" id="UP000095009"/>
    </source>
</evidence>
<dbReference type="EMBL" id="KV454413">
    <property type="protein sequence ID" value="ODQ64019.1"/>
    <property type="molecule type" value="Genomic_DNA"/>
</dbReference>
<dbReference type="GO" id="GO:0015856">
    <property type="term" value="P:cytosine transport"/>
    <property type="evidence" value="ECO:0007669"/>
    <property type="project" value="TreeGrafter"/>
</dbReference>
<dbReference type="GO" id="GO:0015205">
    <property type="term" value="F:nucleobase transmembrane transporter activity"/>
    <property type="evidence" value="ECO:0007669"/>
    <property type="project" value="TreeGrafter"/>
</dbReference>
<dbReference type="GO" id="GO:0000329">
    <property type="term" value="C:fungal-type vacuole membrane"/>
    <property type="evidence" value="ECO:0007669"/>
    <property type="project" value="TreeGrafter"/>
</dbReference>
<dbReference type="PANTHER" id="PTHR31806:SF1">
    <property type="entry name" value="PURINE-CYTOSINE PERMEASE FCY2-RELATED"/>
    <property type="match status" value="1"/>
</dbReference>
<evidence type="ECO:0000256" key="1">
    <source>
        <dbReference type="ARBA" id="ARBA00022448"/>
    </source>
</evidence>
<dbReference type="Proteomes" id="UP000095009">
    <property type="component" value="Unassembled WGS sequence"/>
</dbReference>
<keyword evidence="2" id="KW-1133">Transmembrane helix</keyword>
<organism evidence="3 4">
    <name type="scientific">Nadsonia fulvescens var. elongata DSM 6958</name>
    <dbReference type="NCBI Taxonomy" id="857566"/>
    <lineage>
        <taxon>Eukaryota</taxon>
        <taxon>Fungi</taxon>
        <taxon>Dikarya</taxon>
        <taxon>Ascomycota</taxon>
        <taxon>Saccharomycotina</taxon>
        <taxon>Dipodascomycetes</taxon>
        <taxon>Dipodascales</taxon>
        <taxon>Dipodascales incertae sedis</taxon>
        <taxon>Nadsonia</taxon>
    </lineage>
</organism>
<protein>
    <submittedName>
        <fullName evidence="3">Uncharacterized protein</fullName>
    </submittedName>
</protein>
<sequence length="71" mass="8378">MLYTVNNGGLPPWGGVIVITFATIIVFFFGYRFVNLYEKWPWIPNLAVFLVIIDRLAKSFWENINYKNWSC</sequence>
<dbReference type="STRING" id="857566.A0A1E3PF32"/>
<accession>A0A1E3PF32</accession>
<keyword evidence="2" id="KW-0472">Membrane</keyword>
<keyword evidence="2" id="KW-0812">Transmembrane</keyword>
<dbReference type="PANTHER" id="PTHR31806">
    <property type="entry name" value="PURINE-CYTOSINE PERMEASE FCY2-RELATED"/>
    <property type="match status" value="1"/>
</dbReference>
<evidence type="ECO:0000256" key="2">
    <source>
        <dbReference type="SAM" id="Phobius"/>
    </source>
</evidence>
<reference evidence="3 4" key="1">
    <citation type="journal article" date="2016" name="Proc. Natl. Acad. Sci. U.S.A.">
        <title>Comparative genomics of biotechnologically important yeasts.</title>
        <authorList>
            <person name="Riley R."/>
            <person name="Haridas S."/>
            <person name="Wolfe K.H."/>
            <person name="Lopes M.R."/>
            <person name="Hittinger C.T."/>
            <person name="Goeker M."/>
            <person name="Salamov A.A."/>
            <person name="Wisecaver J.H."/>
            <person name="Long T.M."/>
            <person name="Calvey C.H."/>
            <person name="Aerts A.L."/>
            <person name="Barry K.W."/>
            <person name="Choi C."/>
            <person name="Clum A."/>
            <person name="Coughlan A.Y."/>
            <person name="Deshpande S."/>
            <person name="Douglass A.P."/>
            <person name="Hanson S.J."/>
            <person name="Klenk H.-P."/>
            <person name="LaButti K.M."/>
            <person name="Lapidus A."/>
            <person name="Lindquist E.A."/>
            <person name="Lipzen A.M."/>
            <person name="Meier-Kolthoff J.P."/>
            <person name="Ohm R.A."/>
            <person name="Otillar R.P."/>
            <person name="Pangilinan J.L."/>
            <person name="Peng Y."/>
            <person name="Rokas A."/>
            <person name="Rosa C.A."/>
            <person name="Scheuner C."/>
            <person name="Sibirny A.A."/>
            <person name="Slot J.C."/>
            <person name="Stielow J.B."/>
            <person name="Sun H."/>
            <person name="Kurtzman C.P."/>
            <person name="Blackwell M."/>
            <person name="Grigoriev I.V."/>
            <person name="Jeffries T.W."/>
        </authorList>
    </citation>
    <scope>NUCLEOTIDE SEQUENCE [LARGE SCALE GENOMIC DNA]</scope>
    <source>
        <strain evidence="3 4">DSM 6958</strain>
    </source>
</reference>
<evidence type="ECO:0000313" key="3">
    <source>
        <dbReference type="EMBL" id="ODQ64019.1"/>
    </source>
</evidence>
<dbReference type="GO" id="GO:0005886">
    <property type="term" value="C:plasma membrane"/>
    <property type="evidence" value="ECO:0007669"/>
    <property type="project" value="TreeGrafter"/>
</dbReference>
<dbReference type="InterPro" id="IPR026030">
    <property type="entry name" value="Pur-cyt_permease_Fcy2/21/22"/>
</dbReference>
<keyword evidence="1" id="KW-0813">Transport</keyword>